<accession>A0A1Y5FDD5</accession>
<evidence type="ECO:0000256" key="1">
    <source>
        <dbReference type="SAM" id="Coils"/>
    </source>
</evidence>
<feature type="coiled-coil region" evidence="1">
    <location>
        <begin position="86"/>
        <end position="157"/>
    </location>
</feature>
<dbReference type="Proteomes" id="UP000196531">
    <property type="component" value="Unassembled WGS sequence"/>
</dbReference>
<organism evidence="3 4">
    <name type="scientific">Halobacteriovorax marinus</name>
    <dbReference type="NCBI Taxonomy" id="97084"/>
    <lineage>
        <taxon>Bacteria</taxon>
        <taxon>Pseudomonadati</taxon>
        <taxon>Bdellovibrionota</taxon>
        <taxon>Bacteriovoracia</taxon>
        <taxon>Bacteriovoracales</taxon>
        <taxon>Halobacteriovoraceae</taxon>
        <taxon>Halobacteriovorax</taxon>
    </lineage>
</organism>
<dbReference type="EMBL" id="MAAO01000001">
    <property type="protein sequence ID" value="OUS00275.1"/>
    <property type="molecule type" value="Genomic_DNA"/>
</dbReference>
<comment type="caution">
    <text evidence="3">The sequence shown here is derived from an EMBL/GenBank/DDBJ whole genome shotgun (WGS) entry which is preliminary data.</text>
</comment>
<evidence type="ECO:0000313" key="4">
    <source>
        <dbReference type="Proteomes" id="UP000196531"/>
    </source>
</evidence>
<reference evidence="4" key="1">
    <citation type="journal article" date="2017" name="Proc. Natl. Acad. Sci. U.S.A.">
        <title>Simulation of Deepwater Horizon oil plume reveals substrate specialization within a complex community of hydrocarbon-degraders.</title>
        <authorList>
            <person name="Hu P."/>
            <person name="Dubinsky E.A."/>
            <person name="Probst A.J."/>
            <person name="Wang J."/>
            <person name="Sieber C.M.K."/>
            <person name="Tom L.M."/>
            <person name="Gardinali P."/>
            <person name="Banfield J.F."/>
            <person name="Atlas R.M."/>
            <person name="Andersen G.L."/>
        </authorList>
    </citation>
    <scope>NUCLEOTIDE SEQUENCE [LARGE SCALE GENOMIC DNA]</scope>
</reference>
<name>A0A1Y5FDD5_9BACT</name>
<evidence type="ECO:0000256" key="2">
    <source>
        <dbReference type="SAM" id="MobiDB-lite"/>
    </source>
</evidence>
<feature type="compositionally biased region" description="Polar residues" evidence="2">
    <location>
        <begin position="1"/>
        <end position="10"/>
    </location>
</feature>
<gene>
    <name evidence="3" type="ORF">A9Q84_00045</name>
</gene>
<dbReference type="AlphaFoldDB" id="A0A1Y5FDD5"/>
<sequence length="248" mass="28282">MSNNQASMIGNLSNKASNHAKKNKNENNPLFRENKLLKVEVETLTKRIKQLETSINESHSDLSVLGTNKDSEIESLKKHIIKLESSSIADNKVNDLNLQIKELKADLDKKVVSTPSSNSQKDSSHLISKIEELQEKNTLYKTKSSDLERKLMKLKDQTVIDSSKLSVEGFINLNLTANAAKFFKAIMDQCVTDDWYVVSGYKIKNDYQIHRNYFSDAREELVDKKLIEYKNIGKDGNVKSVEYRLLIL</sequence>
<feature type="coiled-coil region" evidence="1">
    <location>
        <begin position="34"/>
        <end position="61"/>
    </location>
</feature>
<protein>
    <submittedName>
        <fullName evidence="3">Uncharacterized protein</fullName>
    </submittedName>
</protein>
<proteinExistence type="predicted"/>
<evidence type="ECO:0000313" key="3">
    <source>
        <dbReference type="EMBL" id="OUS00275.1"/>
    </source>
</evidence>
<keyword evidence="1" id="KW-0175">Coiled coil</keyword>
<feature type="region of interest" description="Disordered" evidence="2">
    <location>
        <begin position="1"/>
        <end position="29"/>
    </location>
</feature>